<gene>
    <name evidence="2" type="ORF">H9651_04255</name>
</gene>
<dbReference type="EMBL" id="JACSQP010000002">
    <property type="protein sequence ID" value="MBD7956838.1"/>
    <property type="molecule type" value="Genomic_DNA"/>
</dbReference>
<feature type="transmembrane region" description="Helical" evidence="1">
    <location>
        <begin position="75"/>
        <end position="94"/>
    </location>
</feature>
<keyword evidence="3" id="KW-1185">Reference proteome</keyword>
<keyword evidence="1" id="KW-0812">Transmembrane</keyword>
<dbReference type="Proteomes" id="UP000648352">
    <property type="component" value="Unassembled WGS sequence"/>
</dbReference>
<accession>A0ABR8S066</accession>
<comment type="caution">
    <text evidence="2">The sequence shown here is derived from an EMBL/GenBank/DDBJ whole genome shotgun (WGS) entry which is preliminary data.</text>
</comment>
<feature type="transmembrane region" description="Helical" evidence="1">
    <location>
        <begin position="100"/>
        <end position="121"/>
    </location>
</feature>
<evidence type="ECO:0000256" key="1">
    <source>
        <dbReference type="SAM" id="Phobius"/>
    </source>
</evidence>
<proteinExistence type="predicted"/>
<keyword evidence="1" id="KW-0472">Membrane</keyword>
<dbReference type="RefSeq" id="WP_191717845.1">
    <property type="nucleotide sequence ID" value="NZ_JACSQP010000002.1"/>
</dbReference>
<organism evidence="2 3">
    <name type="scientific">Microbacterium pullorum</name>
    <dbReference type="NCBI Taxonomy" id="2762236"/>
    <lineage>
        <taxon>Bacteria</taxon>
        <taxon>Bacillati</taxon>
        <taxon>Actinomycetota</taxon>
        <taxon>Actinomycetes</taxon>
        <taxon>Micrococcales</taxon>
        <taxon>Microbacteriaceae</taxon>
        <taxon>Microbacterium</taxon>
    </lineage>
</organism>
<evidence type="ECO:0000313" key="3">
    <source>
        <dbReference type="Proteomes" id="UP000648352"/>
    </source>
</evidence>
<sequence>MSKSQSQLVSSAVPYVNDRVLYEAKQYLPHGPDEMLTVDRIAAFVEGTKGSPNVRLAVLGTLRAHSLNGAETPSAVVAVLLAAVAILVSSVTTLSEFGVAIAWAFAIGSVILGGWFAKLAFAAHARRMTCGVWLAAYEDALR</sequence>
<name>A0ABR8S066_9MICO</name>
<keyword evidence="1" id="KW-1133">Transmembrane helix</keyword>
<protein>
    <submittedName>
        <fullName evidence="2">Uncharacterized protein</fullName>
    </submittedName>
</protein>
<reference evidence="2 3" key="1">
    <citation type="submission" date="2020-08" db="EMBL/GenBank/DDBJ databases">
        <title>A Genomic Blueprint of the Chicken Gut Microbiome.</title>
        <authorList>
            <person name="Gilroy R."/>
            <person name="Ravi A."/>
            <person name="Getino M."/>
            <person name="Pursley I."/>
            <person name="Horton D.L."/>
            <person name="Alikhan N.-F."/>
            <person name="Baker D."/>
            <person name="Gharbi K."/>
            <person name="Hall N."/>
            <person name="Watson M."/>
            <person name="Adriaenssens E.M."/>
            <person name="Foster-Nyarko E."/>
            <person name="Jarju S."/>
            <person name="Secka A."/>
            <person name="Antonio M."/>
            <person name="Oren A."/>
            <person name="Chaudhuri R."/>
            <person name="La Ragione R.M."/>
            <person name="Hildebrand F."/>
            <person name="Pallen M.J."/>
        </authorList>
    </citation>
    <scope>NUCLEOTIDE SEQUENCE [LARGE SCALE GENOMIC DNA]</scope>
    <source>
        <strain evidence="2 3">Sa4CUA7</strain>
    </source>
</reference>
<evidence type="ECO:0000313" key="2">
    <source>
        <dbReference type="EMBL" id="MBD7956838.1"/>
    </source>
</evidence>